<evidence type="ECO:0000313" key="2">
    <source>
        <dbReference type="Proteomes" id="UP001460072"/>
    </source>
</evidence>
<dbReference type="EMBL" id="JBCGDO010000044">
    <property type="protein sequence ID" value="MEM0544018.1"/>
    <property type="molecule type" value="Genomic_DNA"/>
</dbReference>
<protein>
    <submittedName>
        <fullName evidence="1">Uncharacterized protein</fullName>
    </submittedName>
</protein>
<comment type="caution">
    <text evidence="1">The sequence shown here is derived from an EMBL/GenBank/DDBJ whole genome shotgun (WGS) entry which is preliminary data.</text>
</comment>
<sequence length="249" mass="28453">MKKYILLALILTTFLNCSKTDDDTENVCTSNCTIVRGRIVTENDTPLKNIKLRLDYRILNAPFSASTRIIKETETDENGFYTMQFFIEDSEIGENGQGYFALLIDESHLSTENYIRKNDIYIAEAIYSLPTRDTIIDKSFYIPTKEFITVTLNNFLPLSSNDKFEVQTLYPSGLKIGQNDLIESQYAAQSSGFGNYTSINQVETFNNVIVARNEKNLITIIKVKNGITTIENFLIFVPEDNNINLTYEY</sequence>
<keyword evidence="2" id="KW-1185">Reference proteome</keyword>
<proteinExistence type="predicted"/>
<accession>A0ABU9N932</accession>
<evidence type="ECO:0000313" key="1">
    <source>
        <dbReference type="EMBL" id="MEM0544018.1"/>
    </source>
</evidence>
<gene>
    <name evidence="1" type="ORF">WFZ85_15570</name>
</gene>
<organism evidence="1 2">
    <name type="scientific">Flavobacterium aureirubrum</name>
    <dbReference type="NCBI Taxonomy" id="3133147"/>
    <lineage>
        <taxon>Bacteria</taxon>
        <taxon>Pseudomonadati</taxon>
        <taxon>Bacteroidota</taxon>
        <taxon>Flavobacteriia</taxon>
        <taxon>Flavobacteriales</taxon>
        <taxon>Flavobacteriaceae</taxon>
        <taxon>Flavobacterium</taxon>
    </lineage>
</organism>
<dbReference type="RefSeq" id="WP_342697184.1">
    <property type="nucleotide sequence ID" value="NZ_JBCGDO010000044.1"/>
</dbReference>
<name>A0ABU9N932_9FLAO</name>
<dbReference type="Proteomes" id="UP001460072">
    <property type="component" value="Unassembled WGS sequence"/>
</dbReference>
<reference evidence="1 2" key="1">
    <citation type="submission" date="2024-03" db="EMBL/GenBank/DDBJ databases">
        <title>Two novel species of the genus Flavobacterium exhibiting potentially degradation of complex polysaccharides.</title>
        <authorList>
            <person name="Lian X."/>
        </authorList>
    </citation>
    <scope>NUCLEOTIDE SEQUENCE [LARGE SCALE GENOMIC DNA]</scope>
    <source>
        <strain evidence="2">j3</strain>
    </source>
</reference>